<dbReference type="PANTHER" id="PTHR38687:SF1">
    <property type="entry name" value="CELL DIVISION PROTEIN DEDD"/>
    <property type="match status" value="1"/>
</dbReference>
<feature type="compositionally biased region" description="Pro residues" evidence="1">
    <location>
        <begin position="117"/>
        <end position="142"/>
    </location>
</feature>
<evidence type="ECO:0000259" key="3">
    <source>
        <dbReference type="PROSITE" id="PS51724"/>
    </source>
</evidence>
<dbReference type="GO" id="GO:0032506">
    <property type="term" value="P:cytokinetic process"/>
    <property type="evidence" value="ECO:0007669"/>
    <property type="project" value="TreeGrafter"/>
</dbReference>
<protein>
    <submittedName>
        <fullName evidence="4">Putative Sporulation/cell division repeat protein</fullName>
    </submittedName>
</protein>
<dbReference type="OrthoDB" id="119559at2"/>
<accession>A0A2N9LDP7</accession>
<reference evidence="5" key="1">
    <citation type="submission" date="2018-02" db="EMBL/GenBank/DDBJ databases">
        <authorList>
            <person name="Hausmann B."/>
        </authorList>
    </citation>
    <scope>NUCLEOTIDE SEQUENCE [LARGE SCALE GENOMIC DNA]</scope>
    <source>
        <strain evidence="5">Peat soil MAG SbA5</strain>
    </source>
</reference>
<keyword evidence="2" id="KW-1133">Transmembrane helix</keyword>
<dbReference type="InterPro" id="IPR036680">
    <property type="entry name" value="SPOR-like_sf"/>
</dbReference>
<dbReference type="AlphaFoldDB" id="A0A2N9LDP7"/>
<organism evidence="4 5">
    <name type="scientific">Candidatus Sulfuritelmatomonas gaucii</name>
    <dbReference type="NCBI Taxonomy" id="2043161"/>
    <lineage>
        <taxon>Bacteria</taxon>
        <taxon>Pseudomonadati</taxon>
        <taxon>Acidobacteriota</taxon>
        <taxon>Terriglobia</taxon>
        <taxon>Terriglobales</taxon>
        <taxon>Acidobacteriaceae</taxon>
        <taxon>Candidatus Sulfuritelmatomonas</taxon>
    </lineage>
</organism>
<dbReference type="GO" id="GO:0030428">
    <property type="term" value="C:cell septum"/>
    <property type="evidence" value="ECO:0007669"/>
    <property type="project" value="TreeGrafter"/>
</dbReference>
<dbReference type="Pfam" id="PF05036">
    <property type="entry name" value="SPOR"/>
    <property type="match status" value="1"/>
</dbReference>
<sequence>MRQYFEDEEPEEEVELSRDTEVTLSPGALLGIFFGLVLICGLCFGLGYWVGHRGSGPAQTAAAQPASQTPAPDAEPLQASGSVPKPSADAQVPAATPNQPGDGSQAAPGAAVANPANPQPNPAPPSESTPPPSAPASAPPTQPQEQSPVRPQPQSPARPAYSSAASAPQPAGTGYAPNVHTSSPGTGQLMVQIAAVSHEEDADVLVNALRRHGYSAIARHDPNDGLIHVRIGPFATREDANRMARRLLDDGYNAMIQP</sequence>
<feature type="compositionally biased region" description="Low complexity" evidence="1">
    <location>
        <begin position="55"/>
        <end position="72"/>
    </location>
</feature>
<gene>
    <name evidence="4" type="ORF">SBA5_300046</name>
</gene>
<evidence type="ECO:0000313" key="4">
    <source>
        <dbReference type="EMBL" id="SPE21402.1"/>
    </source>
</evidence>
<evidence type="ECO:0000256" key="2">
    <source>
        <dbReference type="SAM" id="Phobius"/>
    </source>
</evidence>
<dbReference type="GO" id="GO:0042834">
    <property type="term" value="F:peptidoglycan binding"/>
    <property type="evidence" value="ECO:0007669"/>
    <property type="project" value="InterPro"/>
</dbReference>
<name>A0A2N9LDP7_9BACT</name>
<evidence type="ECO:0000256" key="1">
    <source>
        <dbReference type="SAM" id="MobiDB-lite"/>
    </source>
</evidence>
<dbReference type="Gene3D" id="3.30.70.1070">
    <property type="entry name" value="Sporulation related repeat"/>
    <property type="match status" value="1"/>
</dbReference>
<feature type="domain" description="SPOR" evidence="3">
    <location>
        <begin position="183"/>
        <end position="258"/>
    </location>
</feature>
<keyword evidence="4" id="KW-0132">Cell division</keyword>
<dbReference type="Proteomes" id="UP000239735">
    <property type="component" value="Unassembled WGS sequence"/>
</dbReference>
<keyword evidence="2" id="KW-0812">Transmembrane</keyword>
<keyword evidence="2" id="KW-0472">Membrane</keyword>
<dbReference type="PANTHER" id="PTHR38687">
    <property type="entry name" value="CELL DIVISION PROTEIN DEDD-RELATED"/>
    <property type="match status" value="1"/>
</dbReference>
<feature type="compositionally biased region" description="Low complexity" evidence="1">
    <location>
        <begin position="103"/>
        <end position="116"/>
    </location>
</feature>
<keyword evidence="4" id="KW-0131">Cell cycle</keyword>
<dbReference type="PROSITE" id="PS51724">
    <property type="entry name" value="SPOR"/>
    <property type="match status" value="1"/>
</dbReference>
<dbReference type="InterPro" id="IPR052521">
    <property type="entry name" value="Cell_div_SPOR-domain"/>
</dbReference>
<dbReference type="PRINTS" id="PR01217">
    <property type="entry name" value="PRICHEXTENSN"/>
</dbReference>
<feature type="compositionally biased region" description="Low complexity" evidence="1">
    <location>
        <begin position="157"/>
        <end position="171"/>
    </location>
</feature>
<dbReference type="GO" id="GO:0032153">
    <property type="term" value="C:cell division site"/>
    <property type="evidence" value="ECO:0007669"/>
    <property type="project" value="TreeGrafter"/>
</dbReference>
<dbReference type="InterPro" id="IPR007730">
    <property type="entry name" value="SPOR-like_dom"/>
</dbReference>
<evidence type="ECO:0000313" key="5">
    <source>
        <dbReference type="Proteomes" id="UP000239735"/>
    </source>
</evidence>
<proteinExistence type="predicted"/>
<feature type="region of interest" description="Disordered" evidence="1">
    <location>
        <begin position="55"/>
        <end position="183"/>
    </location>
</feature>
<feature type="transmembrane region" description="Helical" evidence="2">
    <location>
        <begin position="28"/>
        <end position="50"/>
    </location>
</feature>
<dbReference type="SUPFAM" id="SSF110997">
    <property type="entry name" value="Sporulation related repeat"/>
    <property type="match status" value="1"/>
</dbReference>
<dbReference type="EMBL" id="OKRB01000087">
    <property type="protein sequence ID" value="SPE21402.1"/>
    <property type="molecule type" value="Genomic_DNA"/>
</dbReference>